<organism evidence="3 4">
    <name type="scientific">Tetrabaena socialis</name>
    <dbReference type="NCBI Taxonomy" id="47790"/>
    <lineage>
        <taxon>Eukaryota</taxon>
        <taxon>Viridiplantae</taxon>
        <taxon>Chlorophyta</taxon>
        <taxon>core chlorophytes</taxon>
        <taxon>Chlorophyceae</taxon>
        <taxon>CS clade</taxon>
        <taxon>Chlamydomonadales</taxon>
        <taxon>Tetrabaenaceae</taxon>
        <taxon>Tetrabaena</taxon>
    </lineage>
</organism>
<proteinExistence type="predicted"/>
<evidence type="ECO:0000256" key="2">
    <source>
        <dbReference type="SAM" id="Phobius"/>
    </source>
</evidence>
<feature type="compositionally biased region" description="Low complexity" evidence="1">
    <location>
        <begin position="45"/>
        <end position="83"/>
    </location>
</feature>
<evidence type="ECO:0000256" key="1">
    <source>
        <dbReference type="SAM" id="MobiDB-lite"/>
    </source>
</evidence>
<feature type="region of interest" description="Disordered" evidence="1">
    <location>
        <begin position="1"/>
        <end position="90"/>
    </location>
</feature>
<dbReference type="EMBL" id="PGGS01000105">
    <property type="protein sequence ID" value="PNH09080.1"/>
    <property type="molecule type" value="Genomic_DNA"/>
</dbReference>
<comment type="caution">
    <text evidence="3">The sequence shown here is derived from an EMBL/GenBank/DDBJ whole genome shotgun (WGS) entry which is preliminary data.</text>
</comment>
<sequence>MPAGRASAADFGAPRQLATTASPRPPLDPAPPGAAPTVVDPHPQSAAVPVSLAASSASGSESDADAVASLPLPLEPLEPGAEAAPEDSAGGNGMGLAGIGSIEGVSYLVVLAVIGWSIYTKVTTGSGLPVGPSGLLGAVEGVSYLSLLAGIVVFALKYLS</sequence>
<protein>
    <submittedName>
        <fullName evidence="3">Uncharacterized protein</fullName>
    </submittedName>
</protein>
<feature type="compositionally biased region" description="Pro residues" evidence="1">
    <location>
        <begin position="23"/>
        <end position="34"/>
    </location>
</feature>
<keyword evidence="2" id="KW-1133">Transmembrane helix</keyword>
<keyword evidence="4" id="KW-1185">Reference proteome</keyword>
<dbReference type="AlphaFoldDB" id="A0A2J8A996"/>
<dbReference type="PANTHER" id="PTHR37231">
    <property type="entry name" value="EXPRESSED PROTEIN"/>
    <property type="match status" value="1"/>
</dbReference>
<evidence type="ECO:0000313" key="4">
    <source>
        <dbReference type="Proteomes" id="UP000236333"/>
    </source>
</evidence>
<feature type="transmembrane region" description="Helical" evidence="2">
    <location>
        <begin position="142"/>
        <end position="159"/>
    </location>
</feature>
<feature type="transmembrane region" description="Helical" evidence="2">
    <location>
        <begin position="104"/>
        <end position="122"/>
    </location>
</feature>
<accession>A0A2J8A996</accession>
<keyword evidence="2" id="KW-0812">Transmembrane</keyword>
<name>A0A2J8A996_9CHLO</name>
<gene>
    <name evidence="3" type="ORF">TSOC_004342</name>
</gene>
<evidence type="ECO:0000313" key="3">
    <source>
        <dbReference type="EMBL" id="PNH09080.1"/>
    </source>
</evidence>
<dbReference type="Proteomes" id="UP000236333">
    <property type="component" value="Unassembled WGS sequence"/>
</dbReference>
<keyword evidence="2" id="KW-0472">Membrane</keyword>
<reference evidence="3 4" key="1">
    <citation type="journal article" date="2017" name="Mol. Biol. Evol.">
        <title>The 4-celled Tetrabaena socialis nuclear genome reveals the essential components for genetic control of cell number at the origin of multicellularity in the volvocine lineage.</title>
        <authorList>
            <person name="Featherston J."/>
            <person name="Arakaki Y."/>
            <person name="Hanschen E.R."/>
            <person name="Ferris P.J."/>
            <person name="Michod R.E."/>
            <person name="Olson B.J.S.C."/>
            <person name="Nozaki H."/>
            <person name="Durand P.M."/>
        </authorList>
    </citation>
    <scope>NUCLEOTIDE SEQUENCE [LARGE SCALE GENOMIC DNA]</scope>
    <source>
        <strain evidence="3 4">NIES-571</strain>
    </source>
</reference>
<dbReference type="PANTHER" id="PTHR37231:SF2">
    <property type="entry name" value="EXPRESSED PROTEIN"/>
    <property type="match status" value="1"/>
</dbReference>